<evidence type="ECO:0000256" key="8">
    <source>
        <dbReference type="ARBA" id="ARBA00022989"/>
    </source>
</evidence>
<evidence type="ECO:0000256" key="10">
    <source>
        <dbReference type="RuleBase" id="RU362123"/>
    </source>
</evidence>
<keyword evidence="7 10" id="KW-0653">Protein transport</keyword>
<dbReference type="EMBL" id="AKGD01000003">
    <property type="protein sequence ID" value="EIT68491.1"/>
    <property type="molecule type" value="Genomic_DNA"/>
</dbReference>
<keyword evidence="10" id="KW-0735">Signal-anchor</keyword>
<comment type="function">
    <text evidence="10">Interacts with outer membrane receptor proteins that carry out high-affinity binding and energy dependent uptake into the periplasmic space of specific substrates. It could act to transduce energy from the cytoplasmic membrane to specific energy-requiring processes in the outer membrane, resulting in the release into the periplasm of ligands bound by these outer membrane proteins.</text>
</comment>
<keyword evidence="8 10" id="KW-1133">Transmembrane helix</keyword>
<dbReference type="PROSITE" id="PS52015">
    <property type="entry name" value="TONB_CTD"/>
    <property type="match status" value="1"/>
</dbReference>
<dbReference type="Gene3D" id="3.30.1150.10">
    <property type="match status" value="1"/>
</dbReference>
<keyword evidence="9 10" id="KW-0472">Membrane</keyword>
<evidence type="ECO:0000256" key="1">
    <source>
        <dbReference type="ARBA" id="ARBA00004383"/>
    </source>
</evidence>
<feature type="compositionally biased region" description="Basic and acidic residues" evidence="11">
    <location>
        <begin position="77"/>
        <end position="90"/>
    </location>
</feature>
<dbReference type="GO" id="GO:0005886">
    <property type="term" value="C:plasma membrane"/>
    <property type="evidence" value="ECO:0007669"/>
    <property type="project" value="UniProtKB-SubCell"/>
</dbReference>
<sequence>MALQLNSEHLLVPTRPMTFAEMLRSKDVRRPRGWVPALAASLALSLGMFIGMHALITVSGHGAKKPETLPTIDFVRLKRDSQVTPNERRKPPPPPPPKAPPPASKMTVATEAASDGPAITVPGSLDLSAGSGGGGGVASGGFDSELVPLQRVNPAYPQDARRNRIEGYVKLDLLVAPDGSVRSAKVVDAKPKGLFDASAVTAVLKWRFKPKTVDGKAVEQRGVQKIEFTINK</sequence>
<keyword evidence="4 10" id="KW-1003">Cell membrane</keyword>
<keyword evidence="14" id="KW-1185">Reference proteome</keyword>
<evidence type="ECO:0000313" key="14">
    <source>
        <dbReference type="Proteomes" id="UP000003704"/>
    </source>
</evidence>
<dbReference type="Proteomes" id="UP000003704">
    <property type="component" value="Unassembled WGS sequence"/>
</dbReference>
<dbReference type="InterPro" id="IPR006260">
    <property type="entry name" value="TonB/TolA_C"/>
</dbReference>
<dbReference type="SUPFAM" id="SSF74653">
    <property type="entry name" value="TolA/TonB C-terminal domain"/>
    <property type="match status" value="1"/>
</dbReference>
<evidence type="ECO:0000256" key="6">
    <source>
        <dbReference type="ARBA" id="ARBA00022692"/>
    </source>
</evidence>
<evidence type="ECO:0000256" key="5">
    <source>
        <dbReference type="ARBA" id="ARBA00022519"/>
    </source>
</evidence>
<comment type="caution">
    <text evidence="13">The sequence shown here is derived from an EMBL/GenBank/DDBJ whole genome shotgun (WGS) entry which is preliminary data.</text>
</comment>
<comment type="subcellular location">
    <subcellularLocation>
        <location evidence="1 10">Cell inner membrane</location>
        <topology evidence="1 10">Single-pass membrane protein</topology>
        <orientation evidence="1 10">Periplasmic side</orientation>
    </subcellularLocation>
</comment>
<reference evidence="13 14" key="1">
    <citation type="journal article" date="2012" name="J. Bacteriol.">
        <title>Genome Sequence of n-Alkane-Degrading Hydrocarboniphaga effusa Strain AP103T (ATCC BAA-332T).</title>
        <authorList>
            <person name="Chang H.K."/>
            <person name="Zylstra G.J."/>
            <person name="Chae J.C."/>
        </authorList>
    </citation>
    <scope>NUCLEOTIDE SEQUENCE [LARGE SCALE GENOMIC DNA]</scope>
    <source>
        <strain evidence="13 14">AP103</strain>
    </source>
</reference>
<dbReference type="InterPro" id="IPR051045">
    <property type="entry name" value="TonB-dependent_transducer"/>
</dbReference>
<evidence type="ECO:0000259" key="12">
    <source>
        <dbReference type="PROSITE" id="PS52015"/>
    </source>
</evidence>
<dbReference type="PRINTS" id="PR01374">
    <property type="entry name" value="TONBPROTEIN"/>
</dbReference>
<accession>I8HYH4</accession>
<evidence type="ECO:0000256" key="4">
    <source>
        <dbReference type="ARBA" id="ARBA00022475"/>
    </source>
</evidence>
<keyword evidence="3 10" id="KW-0813">Transport</keyword>
<evidence type="ECO:0000256" key="7">
    <source>
        <dbReference type="ARBA" id="ARBA00022927"/>
    </source>
</evidence>
<evidence type="ECO:0000313" key="13">
    <source>
        <dbReference type="EMBL" id="EIT68491.1"/>
    </source>
</evidence>
<dbReference type="GO" id="GO:0030288">
    <property type="term" value="C:outer membrane-bounded periplasmic space"/>
    <property type="evidence" value="ECO:0007669"/>
    <property type="project" value="InterPro"/>
</dbReference>
<feature type="transmembrane region" description="Helical" evidence="10">
    <location>
        <begin position="34"/>
        <end position="56"/>
    </location>
</feature>
<evidence type="ECO:0000256" key="9">
    <source>
        <dbReference type="ARBA" id="ARBA00023136"/>
    </source>
</evidence>
<name>I8HYH4_9GAMM</name>
<keyword evidence="5 10" id="KW-0997">Cell inner membrane</keyword>
<dbReference type="GO" id="GO:0015891">
    <property type="term" value="P:siderophore transport"/>
    <property type="evidence" value="ECO:0007669"/>
    <property type="project" value="InterPro"/>
</dbReference>
<dbReference type="PANTHER" id="PTHR33446:SF14">
    <property type="entry name" value="PROTEIN TONB"/>
    <property type="match status" value="1"/>
</dbReference>
<dbReference type="OrthoDB" id="1628901at2"/>
<evidence type="ECO:0000256" key="2">
    <source>
        <dbReference type="ARBA" id="ARBA00006555"/>
    </source>
</evidence>
<organism evidence="13 14">
    <name type="scientific">Hydrocarboniphaga effusa AP103</name>
    <dbReference type="NCBI Taxonomy" id="1172194"/>
    <lineage>
        <taxon>Bacteria</taxon>
        <taxon>Pseudomonadati</taxon>
        <taxon>Pseudomonadota</taxon>
        <taxon>Gammaproteobacteria</taxon>
        <taxon>Nevskiales</taxon>
        <taxon>Nevskiaceae</taxon>
        <taxon>Hydrocarboniphaga</taxon>
    </lineage>
</organism>
<dbReference type="NCBIfam" id="TIGR01352">
    <property type="entry name" value="tonB_Cterm"/>
    <property type="match status" value="1"/>
</dbReference>
<dbReference type="GO" id="GO:0015031">
    <property type="term" value="P:protein transport"/>
    <property type="evidence" value="ECO:0007669"/>
    <property type="project" value="UniProtKB-UniRule"/>
</dbReference>
<dbReference type="Pfam" id="PF03544">
    <property type="entry name" value="TonB_C"/>
    <property type="match status" value="1"/>
</dbReference>
<evidence type="ECO:0000256" key="3">
    <source>
        <dbReference type="ARBA" id="ARBA00022448"/>
    </source>
</evidence>
<dbReference type="InterPro" id="IPR003538">
    <property type="entry name" value="TonB"/>
</dbReference>
<feature type="domain" description="TonB C-terminal" evidence="12">
    <location>
        <begin position="141"/>
        <end position="232"/>
    </location>
</feature>
<dbReference type="GO" id="GO:0031992">
    <property type="term" value="F:energy transducer activity"/>
    <property type="evidence" value="ECO:0007669"/>
    <property type="project" value="InterPro"/>
</dbReference>
<protein>
    <recommendedName>
        <fullName evidence="10">Protein TonB</fullName>
    </recommendedName>
</protein>
<dbReference type="AlphaFoldDB" id="I8HYH4"/>
<keyword evidence="6 10" id="KW-0812">Transmembrane</keyword>
<dbReference type="GO" id="GO:0055085">
    <property type="term" value="P:transmembrane transport"/>
    <property type="evidence" value="ECO:0007669"/>
    <property type="project" value="InterPro"/>
</dbReference>
<comment type="similarity">
    <text evidence="2 10">Belongs to the TonB family.</text>
</comment>
<feature type="region of interest" description="Disordered" evidence="11">
    <location>
        <begin position="77"/>
        <end position="111"/>
    </location>
</feature>
<dbReference type="InterPro" id="IPR037682">
    <property type="entry name" value="TonB_C"/>
</dbReference>
<dbReference type="STRING" id="1172194.WQQ_36860"/>
<proteinExistence type="inferred from homology"/>
<evidence type="ECO:0000256" key="11">
    <source>
        <dbReference type="SAM" id="MobiDB-lite"/>
    </source>
</evidence>
<feature type="compositionally biased region" description="Pro residues" evidence="11">
    <location>
        <begin position="92"/>
        <end position="103"/>
    </location>
</feature>
<dbReference type="PANTHER" id="PTHR33446">
    <property type="entry name" value="PROTEIN TONB-RELATED"/>
    <property type="match status" value="1"/>
</dbReference>
<dbReference type="RefSeq" id="WP_007186621.1">
    <property type="nucleotide sequence ID" value="NZ_AKGD01000003.1"/>
</dbReference>
<gene>
    <name evidence="13" type="ORF">WQQ_36860</name>
</gene>